<dbReference type="OrthoDB" id="2157431at2"/>
<dbReference type="InterPro" id="IPR014719">
    <property type="entry name" value="Ribosomal_bL12_C/ClpS-like"/>
</dbReference>
<sequence length="91" mass="10063">MNDIIIWRLIGATLLIGIVSSISQIRSDIARINVNLNRIAKQVGVPDTVTDELKSLLLEGEKIKAIKKYRIATGAGLLEAKEYVDSLSERE</sequence>
<evidence type="ECO:0000313" key="1">
    <source>
        <dbReference type="EMBL" id="TCO68060.1"/>
    </source>
</evidence>
<dbReference type="AlphaFoldDB" id="A0A4V2S9K1"/>
<reference evidence="1 2" key="1">
    <citation type="submission" date="2019-03" db="EMBL/GenBank/DDBJ databases">
        <title>Genomic Encyclopedia of Type Strains, Phase IV (KMG-IV): sequencing the most valuable type-strain genomes for metagenomic binning, comparative biology and taxonomic classification.</title>
        <authorList>
            <person name="Goeker M."/>
        </authorList>
    </citation>
    <scope>NUCLEOTIDE SEQUENCE [LARGE SCALE GENOMIC DNA]</scope>
    <source>
        <strain evidence="1 2">DSM 102940</strain>
    </source>
</reference>
<dbReference type="Proteomes" id="UP000294919">
    <property type="component" value="Unassembled WGS sequence"/>
</dbReference>
<organism evidence="1 2">
    <name type="scientific">Marinisporobacter balticus</name>
    <dbReference type="NCBI Taxonomy" id="2018667"/>
    <lineage>
        <taxon>Bacteria</taxon>
        <taxon>Bacillati</taxon>
        <taxon>Bacillota</taxon>
        <taxon>Clostridia</taxon>
        <taxon>Peptostreptococcales</taxon>
        <taxon>Thermotaleaceae</taxon>
        <taxon>Marinisporobacter</taxon>
    </lineage>
</organism>
<name>A0A4V2S9K1_9FIRM</name>
<protein>
    <submittedName>
        <fullName evidence="1">Ribosomal L7/L12-like protein</fullName>
    </submittedName>
</protein>
<keyword evidence="2" id="KW-1185">Reference proteome</keyword>
<dbReference type="Gene3D" id="3.30.1390.10">
    <property type="match status" value="1"/>
</dbReference>
<comment type="caution">
    <text evidence="1">The sequence shown here is derived from an EMBL/GenBank/DDBJ whole genome shotgun (WGS) entry which is preliminary data.</text>
</comment>
<gene>
    <name evidence="1" type="ORF">EV214_15010</name>
</gene>
<accession>A0A4V2S9K1</accession>
<proteinExistence type="predicted"/>
<evidence type="ECO:0000313" key="2">
    <source>
        <dbReference type="Proteomes" id="UP000294919"/>
    </source>
</evidence>
<dbReference type="RefSeq" id="WP_132248350.1">
    <property type="nucleotide sequence ID" value="NZ_SLWV01000050.1"/>
</dbReference>
<dbReference type="EMBL" id="SLWV01000050">
    <property type="protein sequence ID" value="TCO68060.1"/>
    <property type="molecule type" value="Genomic_DNA"/>
</dbReference>